<dbReference type="PANTHER" id="PTHR14467:SF0">
    <property type="entry name" value="PROTEIN ARV1"/>
    <property type="match status" value="1"/>
</dbReference>
<keyword evidence="3 10" id="KW-0813">Transport</keyword>
<comment type="caution">
    <text evidence="11">The sequence shown here is derived from an EMBL/GenBank/DDBJ whole genome shotgun (WGS) entry which is preliminary data.</text>
</comment>
<sequence length="271" mass="30816">MPRKVAAAAAAATVKACLDFNIQKVLFMLKDMIWFPQSPNPKCVQCGFPIKTLFVQYSPGNIRLMKCESCKAVADQYIECELMIPLIDLILHKPKAYRHLLYNVLNHETVNLEALLWKSAIGFYLLDAYRSLLLRQSDEEHSSSMTFSSLTWICQKMLKDVIFGNIVFLCVFFLASRTLLNTPSRVFRFRDFVLAILVSSYLKIFLVAMMVWKFPSSAIFVVDLFVLSSNAVALKVITESSMIRTIGACFVAHAVKFFFIILGLELSSSRY</sequence>
<dbReference type="GO" id="GO:0016125">
    <property type="term" value="P:sterol metabolic process"/>
    <property type="evidence" value="ECO:0007669"/>
    <property type="project" value="UniProtKB-UniRule"/>
</dbReference>
<keyword evidence="12" id="KW-1185">Reference proteome</keyword>
<evidence type="ECO:0000256" key="2">
    <source>
        <dbReference type="ARBA" id="ARBA00009187"/>
    </source>
</evidence>
<organism evidence="11 12">
    <name type="scientific">Acer negundo</name>
    <name type="common">Box elder</name>
    <dbReference type="NCBI Taxonomy" id="4023"/>
    <lineage>
        <taxon>Eukaryota</taxon>
        <taxon>Viridiplantae</taxon>
        <taxon>Streptophyta</taxon>
        <taxon>Embryophyta</taxon>
        <taxon>Tracheophyta</taxon>
        <taxon>Spermatophyta</taxon>
        <taxon>Magnoliopsida</taxon>
        <taxon>eudicotyledons</taxon>
        <taxon>Gunneridae</taxon>
        <taxon>Pentapetalae</taxon>
        <taxon>rosids</taxon>
        <taxon>malvids</taxon>
        <taxon>Sapindales</taxon>
        <taxon>Sapindaceae</taxon>
        <taxon>Hippocastanoideae</taxon>
        <taxon>Acereae</taxon>
        <taxon>Acer</taxon>
    </lineage>
</organism>
<evidence type="ECO:0000256" key="4">
    <source>
        <dbReference type="ARBA" id="ARBA00022692"/>
    </source>
</evidence>
<dbReference type="GO" id="GO:0097036">
    <property type="term" value="P:regulation of plasma membrane sterol distribution"/>
    <property type="evidence" value="ECO:0007669"/>
    <property type="project" value="UniProtKB-UniRule"/>
</dbReference>
<dbReference type="GO" id="GO:0005794">
    <property type="term" value="C:Golgi apparatus"/>
    <property type="evidence" value="ECO:0007669"/>
    <property type="project" value="TreeGrafter"/>
</dbReference>
<dbReference type="AlphaFoldDB" id="A0AAD5J2A0"/>
<name>A0AAD5J2A0_ACENE</name>
<comment type="subcellular location">
    <subcellularLocation>
        <location evidence="1 10">Endoplasmic reticulum membrane</location>
        <topology evidence="1 10">Multi-pass membrane protein</topology>
    </subcellularLocation>
</comment>
<dbReference type="Proteomes" id="UP001064489">
    <property type="component" value="Chromosome 4"/>
</dbReference>
<keyword evidence="7 10" id="KW-0445">Lipid transport</keyword>
<comment type="function">
    <text evidence="10">Mediator of sterol homeostasis involved in sterol uptake, trafficking and distribution into membranes.</text>
</comment>
<keyword evidence="4 10" id="KW-0812">Transmembrane</keyword>
<dbReference type="GO" id="GO:0006665">
    <property type="term" value="P:sphingolipid metabolic process"/>
    <property type="evidence" value="ECO:0007669"/>
    <property type="project" value="UniProtKB-UniRule"/>
</dbReference>
<keyword evidence="9 10" id="KW-0472">Membrane</keyword>
<keyword evidence="8 10" id="KW-0443">Lipid metabolism</keyword>
<protein>
    <recommendedName>
        <fullName evidence="10">Protein ARV</fullName>
    </recommendedName>
</protein>
<evidence type="ECO:0000313" key="12">
    <source>
        <dbReference type="Proteomes" id="UP001064489"/>
    </source>
</evidence>
<gene>
    <name evidence="11" type="ORF">LWI28_001185</name>
</gene>
<dbReference type="GO" id="GO:0032366">
    <property type="term" value="P:intracellular sterol transport"/>
    <property type="evidence" value="ECO:0007669"/>
    <property type="project" value="UniProtKB-UniRule"/>
</dbReference>
<proteinExistence type="inferred from homology"/>
<evidence type="ECO:0000256" key="3">
    <source>
        <dbReference type="ARBA" id="ARBA00022448"/>
    </source>
</evidence>
<dbReference type="EMBL" id="JAJSOW010000101">
    <property type="protein sequence ID" value="KAI9180100.1"/>
    <property type="molecule type" value="Genomic_DNA"/>
</dbReference>
<evidence type="ECO:0000256" key="5">
    <source>
        <dbReference type="ARBA" id="ARBA00022824"/>
    </source>
</evidence>
<dbReference type="Pfam" id="PF04161">
    <property type="entry name" value="Arv1"/>
    <property type="match status" value="1"/>
</dbReference>
<keyword evidence="10" id="KW-0746">Sphingolipid metabolism</keyword>
<comment type="similarity">
    <text evidence="2 10">Belongs to the ARV1 family.</text>
</comment>
<dbReference type="GO" id="GO:0032541">
    <property type="term" value="C:cortical endoplasmic reticulum"/>
    <property type="evidence" value="ECO:0007669"/>
    <property type="project" value="TreeGrafter"/>
</dbReference>
<reference evidence="11" key="1">
    <citation type="journal article" date="2022" name="Plant J.">
        <title>Strategies of tolerance reflected in two North American maple genomes.</title>
        <authorList>
            <person name="McEvoy S.L."/>
            <person name="Sezen U.U."/>
            <person name="Trouern-Trend A."/>
            <person name="McMahon S.M."/>
            <person name="Schaberg P.G."/>
            <person name="Yang J."/>
            <person name="Wegrzyn J.L."/>
            <person name="Swenson N.G."/>
        </authorList>
    </citation>
    <scope>NUCLEOTIDE SEQUENCE</scope>
    <source>
        <strain evidence="11">91603</strain>
    </source>
</reference>
<dbReference type="InterPro" id="IPR007290">
    <property type="entry name" value="Arv1"/>
</dbReference>
<dbReference type="GO" id="GO:0005789">
    <property type="term" value="C:endoplasmic reticulum membrane"/>
    <property type="evidence" value="ECO:0007669"/>
    <property type="project" value="UniProtKB-SubCell"/>
</dbReference>
<evidence type="ECO:0000256" key="10">
    <source>
        <dbReference type="RuleBase" id="RU368065"/>
    </source>
</evidence>
<evidence type="ECO:0000256" key="8">
    <source>
        <dbReference type="ARBA" id="ARBA00023098"/>
    </source>
</evidence>
<evidence type="ECO:0000256" key="9">
    <source>
        <dbReference type="ARBA" id="ARBA00023136"/>
    </source>
</evidence>
<comment type="function">
    <text evidence="10">Regulates also the sphingolipid metabolism.</text>
</comment>
<dbReference type="PANTHER" id="PTHR14467">
    <property type="entry name" value="ARV1"/>
    <property type="match status" value="1"/>
</dbReference>
<reference evidence="11" key="2">
    <citation type="submission" date="2023-02" db="EMBL/GenBank/DDBJ databases">
        <authorList>
            <person name="Swenson N.G."/>
            <person name="Wegrzyn J.L."/>
            <person name="Mcevoy S.L."/>
        </authorList>
    </citation>
    <scope>NUCLEOTIDE SEQUENCE</scope>
    <source>
        <strain evidence="11">91603</strain>
        <tissue evidence="11">Leaf</tissue>
    </source>
</reference>
<evidence type="ECO:0000256" key="6">
    <source>
        <dbReference type="ARBA" id="ARBA00022989"/>
    </source>
</evidence>
<feature type="transmembrane region" description="Helical" evidence="10">
    <location>
        <begin position="192"/>
        <end position="212"/>
    </location>
</feature>
<evidence type="ECO:0000256" key="7">
    <source>
        <dbReference type="ARBA" id="ARBA00023055"/>
    </source>
</evidence>
<accession>A0AAD5J2A0</accession>
<evidence type="ECO:0000256" key="1">
    <source>
        <dbReference type="ARBA" id="ARBA00004477"/>
    </source>
</evidence>
<evidence type="ECO:0000313" key="11">
    <source>
        <dbReference type="EMBL" id="KAI9180100.1"/>
    </source>
</evidence>
<feature type="transmembrane region" description="Helical" evidence="10">
    <location>
        <begin position="245"/>
        <end position="264"/>
    </location>
</feature>
<keyword evidence="6 10" id="KW-1133">Transmembrane helix</keyword>
<keyword evidence="5 10" id="KW-0256">Endoplasmic reticulum</keyword>
<feature type="transmembrane region" description="Helical" evidence="10">
    <location>
        <begin position="161"/>
        <end position="180"/>
    </location>
</feature>